<keyword evidence="10" id="KW-1185">Reference proteome</keyword>
<evidence type="ECO:0000313" key="10">
    <source>
        <dbReference type="Proteomes" id="UP000799770"/>
    </source>
</evidence>
<dbReference type="Pfam" id="PF04082">
    <property type="entry name" value="Fungal_trans"/>
    <property type="match status" value="1"/>
</dbReference>
<dbReference type="SUPFAM" id="SSF57701">
    <property type="entry name" value="Zn2/Cys6 DNA-binding domain"/>
    <property type="match status" value="1"/>
</dbReference>
<feature type="compositionally biased region" description="Polar residues" evidence="7">
    <location>
        <begin position="594"/>
        <end position="610"/>
    </location>
</feature>
<dbReference type="PROSITE" id="PS00463">
    <property type="entry name" value="ZN2_CY6_FUNGAL_1"/>
    <property type="match status" value="1"/>
</dbReference>
<evidence type="ECO:0000256" key="7">
    <source>
        <dbReference type="SAM" id="MobiDB-lite"/>
    </source>
</evidence>
<dbReference type="PROSITE" id="PS50048">
    <property type="entry name" value="ZN2_CY6_FUNGAL_2"/>
    <property type="match status" value="1"/>
</dbReference>
<dbReference type="InterPro" id="IPR007219">
    <property type="entry name" value="XnlR_reg_dom"/>
</dbReference>
<dbReference type="GO" id="GO:0001228">
    <property type="term" value="F:DNA-binding transcription activator activity, RNA polymerase II-specific"/>
    <property type="evidence" value="ECO:0007669"/>
    <property type="project" value="TreeGrafter"/>
</dbReference>
<dbReference type="InterPro" id="IPR036864">
    <property type="entry name" value="Zn2-C6_fun-type_DNA-bd_sf"/>
</dbReference>
<protein>
    <recommendedName>
        <fullName evidence="8">Zn(2)-C6 fungal-type domain-containing protein</fullName>
    </recommendedName>
</protein>
<reference evidence="9" key="1">
    <citation type="journal article" date="2020" name="Stud. Mycol.">
        <title>101 Dothideomycetes genomes: a test case for predicting lifestyles and emergence of pathogens.</title>
        <authorList>
            <person name="Haridas S."/>
            <person name="Albert R."/>
            <person name="Binder M."/>
            <person name="Bloem J."/>
            <person name="Labutti K."/>
            <person name="Salamov A."/>
            <person name="Andreopoulos B."/>
            <person name="Baker S."/>
            <person name="Barry K."/>
            <person name="Bills G."/>
            <person name="Bluhm B."/>
            <person name="Cannon C."/>
            <person name="Castanera R."/>
            <person name="Culley D."/>
            <person name="Daum C."/>
            <person name="Ezra D."/>
            <person name="Gonzalez J."/>
            <person name="Henrissat B."/>
            <person name="Kuo A."/>
            <person name="Liang C."/>
            <person name="Lipzen A."/>
            <person name="Lutzoni F."/>
            <person name="Magnuson J."/>
            <person name="Mondo S."/>
            <person name="Nolan M."/>
            <person name="Ohm R."/>
            <person name="Pangilinan J."/>
            <person name="Park H.-J."/>
            <person name="Ramirez L."/>
            <person name="Alfaro M."/>
            <person name="Sun H."/>
            <person name="Tritt A."/>
            <person name="Yoshinaga Y."/>
            <person name="Zwiers L.-H."/>
            <person name="Turgeon B."/>
            <person name="Goodwin S."/>
            <person name="Spatafora J."/>
            <person name="Crous P."/>
            <person name="Grigoriev I."/>
        </authorList>
    </citation>
    <scope>NUCLEOTIDE SEQUENCE</scope>
    <source>
        <strain evidence="9">CBS 627.86</strain>
    </source>
</reference>
<dbReference type="GO" id="GO:0008270">
    <property type="term" value="F:zinc ion binding"/>
    <property type="evidence" value="ECO:0007669"/>
    <property type="project" value="InterPro"/>
</dbReference>
<dbReference type="CDD" id="cd00067">
    <property type="entry name" value="GAL4"/>
    <property type="match status" value="1"/>
</dbReference>
<gene>
    <name evidence="9" type="ORF">BDV96DRAFT_614211</name>
</gene>
<feature type="region of interest" description="Disordered" evidence="7">
    <location>
        <begin position="594"/>
        <end position="633"/>
    </location>
</feature>
<organism evidence="9 10">
    <name type="scientific">Lophiotrema nucula</name>
    <dbReference type="NCBI Taxonomy" id="690887"/>
    <lineage>
        <taxon>Eukaryota</taxon>
        <taxon>Fungi</taxon>
        <taxon>Dikarya</taxon>
        <taxon>Ascomycota</taxon>
        <taxon>Pezizomycotina</taxon>
        <taxon>Dothideomycetes</taxon>
        <taxon>Pleosporomycetidae</taxon>
        <taxon>Pleosporales</taxon>
        <taxon>Lophiotremataceae</taxon>
        <taxon>Lophiotrema</taxon>
    </lineage>
</organism>
<dbReference type="PANTHER" id="PTHR31944">
    <property type="entry name" value="HEME-RESPONSIVE ZINC FINGER TRANSCRIPTION FACTOR HAP1"/>
    <property type="match status" value="1"/>
</dbReference>
<dbReference type="GO" id="GO:0005634">
    <property type="term" value="C:nucleus"/>
    <property type="evidence" value="ECO:0007669"/>
    <property type="project" value="TreeGrafter"/>
</dbReference>
<dbReference type="EMBL" id="ML977331">
    <property type="protein sequence ID" value="KAF2112259.1"/>
    <property type="molecule type" value="Genomic_DNA"/>
</dbReference>
<evidence type="ECO:0000259" key="8">
    <source>
        <dbReference type="PROSITE" id="PS50048"/>
    </source>
</evidence>
<keyword evidence="5" id="KW-0804">Transcription</keyword>
<dbReference type="Proteomes" id="UP000799770">
    <property type="component" value="Unassembled WGS sequence"/>
</dbReference>
<accession>A0A6A5YYH9</accession>
<keyword evidence="4" id="KW-0238">DNA-binding</keyword>
<dbReference type="AlphaFoldDB" id="A0A6A5YYH9"/>
<dbReference type="InterPro" id="IPR001138">
    <property type="entry name" value="Zn2Cys6_DnaBD"/>
</dbReference>
<dbReference type="InterPro" id="IPR051430">
    <property type="entry name" value="Fungal_TF_Env_Response"/>
</dbReference>
<evidence type="ECO:0000256" key="3">
    <source>
        <dbReference type="ARBA" id="ARBA00023015"/>
    </source>
</evidence>
<dbReference type="SMART" id="SM00066">
    <property type="entry name" value="GAL4"/>
    <property type="match status" value="1"/>
</dbReference>
<dbReference type="Pfam" id="PF00172">
    <property type="entry name" value="Zn_clus"/>
    <property type="match status" value="1"/>
</dbReference>
<dbReference type="PANTHER" id="PTHR31944:SF130">
    <property type="entry name" value="ZN(II)2CYS6 TRANSCRIPTION FACTO (EUROFUNG)"/>
    <property type="match status" value="1"/>
</dbReference>
<feature type="region of interest" description="Disordered" evidence="7">
    <location>
        <begin position="1"/>
        <end position="21"/>
    </location>
</feature>
<evidence type="ECO:0000256" key="6">
    <source>
        <dbReference type="ARBA" id="ARBA00023242"/>
    </source>
</evidence>
<evidence type="ECO:0000256" key="1">
    <source>
        <dbReference type="ARBA" id="ARBA00022723"/>
    </source>
</evidence>
<evidence type="ECO:0000256" key="2">
    <source>
        <dbReference type="ARBA" id="ARBA00022833"/>
    </source>
</evidence>
<evidence type="ECO:0000256" key="4">
    <source>
        <dbReference type="ARBA" id="ARBA00023125"/>
    </source>
</evidence>
<dbReference type="GO" id="GO:0006351">
    <property type="term" value="P:DNA-templated transcription"/>
    <property type="evidence" value="ECO:0007669"/>
    <property type="project" value="InterPro"/>
</dbReference>
<feature type="domain" description="Zn(2)-C6 fungal-type" evidence="8">
    <location>
        <begin position="29"/>
        <end position="61"/>
    </location>
</feature>
<dbReference type="GO" id="GO:0000978">
    <property type="term" value="F:RNA polymerase II cis-regulatory region sequence-specific DNA binding"/>
    <property type="evidence" value="ECO:0007669"/>
    <property type="project" value="TreeGrafter"/>
</dbReference>
<keyword evidence="6" id="KW-0539">Nucleus</keyword>
<keyword evidence="3" id="KW-0805">Transcription regulation</keyword>
<dbReference type="OrthoDB" id="4236860at2759"/>
<dbReference type="Gene3D" id="4.10.240.10">
    <property type="entry name" value="Zn(2)-C6 fungal-type DNA-binding domain"/>
    <property type="match status" value="1"/>
</dbReference>
<name>A0A6A5YYH9_9PLEO</name>
<dbReference type="CDD" id="cd12148">
    <property type="entry name" value="fungal_TF_MHR"/>
    <property type="match status" value="1"/>
</dbReference>
<evidence type="ECO:0000313" key="9">
    <source>
        <dbReference type="EMBL" id="KAF2112259.1"/>
    </source>
</evidence>
<proteinExistence type="predicted"/>
<keyword evidence="1" id="KW-0479">Metal-binding</keyword>
<evidence type="ECO:0000256" key="5">
    <source>
        <dbReference type="ARBA" id="ARBA00023163"/>
    </source>
</evidence>
<keyword evidence="2" id="KW-0862">Zinc</keyword>
<sequence length="798" mass="89072">MSTRSAESRSHSPDGDAEQRTSKKRKVLSCYACRNRKMKCDRVYPVCGRCQRTGRADQCTYDPRLIEDLQINGDTHLDGATSFAQPDHAPNGNFGSFQGQLRIQERRLELLERKLVGPDHGRESTFNTPSRLDAFTDEGAEPKFAEQMLFRGKSYKTHFYGSTSPMTLISQIEFNELQAFTREAMSVDSSMHRIRCDFKSFRNRRKAMIKEKGLEAQGTDMEILGLVPDRGVLDPVVTLYFDTIETSFRILHEPTFRAEYSDFWQPKQNENTPLAMAVALVYITAIMKCLSVGGENMFIGDSSSDREAALRMIESCDLWLLRQSSKHPMISFFQLKCLSLLAKRVNCVKIKQDWTNSGELIRLAIASGLHRNPELIAGKKKLSEFDKEMRRRLWVTIAELELQSSIDCGLPSSLGGLYFDVQAPSNLPDEALSGEMKEVPAGRPLDSFTPTSYLILSLRSLPLRVHLMQLLNNPTTNLQYSDVVHYDTRITSLLSALPSWNDPRAGLPLALLSIQLHQYLIMLHLPYAKIASTNPRFTFSLTSCVNATSSLVSLHDDLVSKGSYLLNHLRNDAFRAGMSLAQLAYHNCPFTTHQPDPSNLAPTPASTNASHHLAKHMHPDQQHTTKAPCARQGPPPGALRIPHFPTKNLMLKTMVTTSIEVIEKAITVFEAKVMRLGTGYMEYWLLSAGTGIMPTSDVSATYGNADDLRARGKKAIDRITRLCFRVLAMQKDPNIPIFLGTDTDATSRMLRGGMDSIGVGGGGMADTAGAWDGLNDMQVDMSGWTFPDFWAFDVGGDF</sequence>